<evidence type="ECO:0000313" key="6">
    <source>
        <dbReference type="Proteomes" id="UP001333996"/>
    </source>
</evidence>
<keyword evidence="3 4" id="KW-0732">Signal</keyword>
<feature type="chain" id="PRO_5046906017" evidence="4">
    <location>
        <begin position="22"/>
        <end position="421"/>
    </location>
</feature>
<accession>A0ABU7FRS7</accession>
<comment type="similarity">
    <text evidence="1">Belongs to the bacterial solute-binding protein 1 family.</text>
</comment>
<keyword evidence="2" id="KW-0813">Transport</keyword>
<dbReference type="Proteomes" id="UP001333996">
    <property type="component" value="Unassembled WGS sequence"/>
</dbReference>
<dbReference type="PROSITE" id="PS51257">
    <property type="entry name" value="PROKAR_LIPOPROTEIN"/>
    <property type="match status" value="1"/>
</dbReference>
<comment type="caution">
    <text evidence="5">The sequence shown here is derived from an EMBL/GenBank/DDBJ whole genome shotgun (WGS) entry which is preliminary data.</text>
</comment>
<evidence type="ECO:0000256" key="1">
    <source>
        <dbReference type="ARBA" id="ARBA00008520"/>
    </source>
</evidence>
<dbReference type="SUPFAM" id="SSF53850">
    <property type="entry name" value="Periplasmic binding protein-like II"/>
    <property type="match status" value="1"/>
</dbReference>
<evidence type="ECO:0000256" key="4">
    <source>
        <dbReference type="SAM" id="SignalP"/>
    </source>
</evidence>
<organism evidence="5 6">
    <name type="scientific">Streptomyces chiangmaiensis</name>
    <dbReference type="NCBI Taxonomy" id="766497"/>
    <lineage>
        <taxon>Bacteria</taxon>
        <taxon>Bacillati</taxon>
        <taxon>Actinomycetota</taxon>
        <taxon>Actinomycetes</taxon>
        <taxon>Kitasatosporales</taxon>
        <taxon>Streptomycetaceae</taxon>
        <taxon>Streptomyces</taxon>
    </lineage>
</organism>
<gene>
    <name evidence="5" type="ORF">VXC91_33335</name>
</gene>
<name>A0ABU7FRS7_9ACTN</name>
<dbReference type="EMBL" id="JAYWVC010000174">
    <property type="protein sequence ID" value="MED7826699.1"/>
    <property type="molecule type" value="Genomic_DNA"/>
</dbReference>
<proteinExistence type="inferred from homology"/>
<reference evidence="5" key="1">
    <citation type="submission" date="2024-01" db="EMBL/GenBank/DDBJ databases">
        <title>First draft genome sequence data of TA4-1, the type strain of Gram-positive actinobacterium Streptomyces chiangmaiensis.</title>
        <authorList>
            <person name="Yasawong M."/>
            <person name="Nantapong N."/>
        </authorList>
    </citation>
    <scope>NUCLEOTIDE SEQUENCE</scope>
    <source>
        <strain evidence="5">TA4-1</strain>
    </source>
</reference>
<dbReference type="Gene3D" id="3.40.190.10">
    <property type="entry name" value="Periplasmic binding protein-like II"/>
    <property type="match status" value="2"/>
</dbReference>
<dbReference type="CDD" id="cd14750">
    <property type="entry name" value="PBP2_TMBP"/>
    <property type="match status" value="1"/>
</dbReference>
<dbReference type="PANTHER" id="PTHR30061">
    <property type="entry name" value="MALTOSE-BINDING PERIPLASMIC PROTEIN"/>
    <property type="match status" value="1"/>
</dbReference>
<dbReference type="InterPro" id="IPR006059">
    <property type="entry name" value="SBP"/>
</dbReference>
<feature type="signal peptide" evidence="4">
    <location>
        <begin position="1"/>
        <end position="21"/>
    </location>
</feature>
<evidence type="ECO:0000313" key="5">
    <source>
        <dbReference type="EMBL" id="MED7826699.1"/>
    </source>
</evidence>
<dbReference type="Pfam" id="PF01547">
    <property type="entry name" value="SBP_bac_1"/>
    <property type="match status" value="1"/>
</dbReference>
<evidence type="ECO:0000256" key="3">
    <source>
        <dbReference type="ARBA" id="ARBA00022729"/>
    </source>
</evidence>
<evidence type="ECO:0000256" key="2">
    <source>
        <dbReference type="ARBA" id="ARBA00022448"/>
    </source>
</evidence>
<dbReference type="PANTHER" id="PTHR30061:SF50">
    <property type="entry name" value="MALTOSE_MALTODEXTRIN-BINDING PERIPLASMIC PROTEIN"/>
    <property type="match status" value="1"/>
</dbReference>
<keyword evidence="6" id="KW-1185">Reference proteome</keyword>
<dbReference type="RefSeq" id="WP_329511092.1">
    <property type="nucleotide sequence ID" value="NZ_BAAAYZ010000093.1"/>
</dbReference>
<sequence>MKFTRAACAVAASLASVALVAGCSGSTPGDSAAGADGTGPFTLVIGKDTSGKLQSKVIDLWNKEHPDAKAKVIELPASADEQRAAIVQNFQAHSDRFDAISADVVWTSEFAARGWIQKIDPSGLPIKDMLPAAVKTAQYKGDLYGAPITSAGALLFYRKDLISKPPTTWKDLIDDCRIAKQHNMGCYAGQFAKYEGLTVNATEAINSAGGSVYGSDGSVTVDSPQAKAGLDFLVNGFKQGYIPKSAITYQEEDARRAFQQGKLLFLRNWPYVYSLANAGGSDSVIKGKFGMAPLPGANGVGSTTLGGNNLVLSSYSKHKKSVEQFMAFMESPAVQRVEVEDLSNSPVLTDLYTDKKLVAENPYLPILKEGLLHGAPRPQVPAYDETSLRIQTHVYDALTGKKDTAAALKELAADLRKIPAN</sequence>
<protein>
    <submittedName>
        <fullName evidence="5">ABC transporter substrate-binding protein</fullName>
    </submittedName>
</protein>